<name>A0AAT9LEC9_9FIRM</name>
<dbReference type="EMBL" id="CP062796">
    <property type="protein sequence ID" value="QUL99394.1"/>
    <property type="molecule type" value="Genomic_DNA"/>
</dbReference>
<dbReference type="PANTHER" id="PTHR11373:SF4">
    <property type="entry name" value="DEOXYNUCLEOSIDE TRIPHOSPHATE TRIPHOSPHOHYDROLASE SAMHD1"/>
    <property type="match status" value="1"/>
</dbReference>
<dbReference type="CDD" id="cd00077">
    <property type="entry name" value="HDc"/>
    <property type="match status" value="1"/>
</dbReference>
<evidence type="ECO:0000313" key="2">
    <source>
        <dbReference type="EMBL" id="QUL99394.1"/>
    </source>
</evidence>
<sequence>MDKKKLPKIFRDPVHGFIQVDRSIPLRIIDSKEFQRLRRIRQLGFTSFTYPGGEHVRFAHSLGVFHFFCKVIERLKQLEFNLDDEQILVGSLAALLHDIGHGPFSHALEGILTPKKHTDWTVDAITCEESSVNRILRDIDESLPGKVASLIQGNFENLLPA</sequence>
<accession>A0AAT9LEC9</accession>
<reference evidence="2" key="1">
    <citation type="submission" date="2020-10" db="EMBL/GenBank/DDBJ databases">
        <authorList>
            <person name="Kadnikov V."/>
            <person name="Beletsky A.V."/>
            <person name="Mardanov A.V."/>
            <person name="Karnachuk O.V."/>
            <person name="Ravin N.V."/>
        </authorList>
    </citation>
    <scope>NUCLEOTIDE SEQUENCE</scope>
    <source>
        <strain evidence="2">Bu02</strain>
    </source>
</reference>
<dbReference type="Gene3D" id="1.10.3210.10">
    <property type="entry name" value="Hypothetical protein af1432"/>
    <property type="match status" value="1"/>
</dbReference>
<dbReference type="InterPro" id="IPR006674">
    <property type="entry name" value="HD_domain"/>
</dbReference>
<dbReference type="Pfam" id="PF01966">
    <property type="entry name" value="HD"/>
    <property type="match status" value="1"/>
</dbReference>
<dbReference type="PANTHER" id="PTHR11373">
    <property type="entry name" value="DEOXYNUCLEOSIDE TRIPHOSPHATE TRIPHOSPHOHYDROLASE"/>
    <property type="match status" value="1"/>
</dbReference>
<dbReference type="SUPFAM" id="SSF109604">
    <property type="entry name" value="HD-domain/PDEase-like"/>
    <property type="match status" value="1"/>
</dbReference>
<gene>
    <name evidence="2" type="ORF">IMF26_04925</name>
</gene>
<dbReference type="KEGG" id="fcz:IMF26_04925"/>
<dbReference type="InterPro" id="IPR003607">
    <property type="entry name" value="HD/PDEase_dom"/>
</dbReference>
<organism evidence="2">
    <name type="scientific">Candidatus Fermentithermobacillus carboniphilus</name>
    <dbReference type="NCBI Taxonomy" id="3085328"/>
    <lineage>
        <taxon>Bacteria</taxon>
        <taxon>Bacillati</taxon>
        <taxon>Bacillota</taxon>
        <taxon>Candidatus Fermentithermobacillia</taxon>
        <taxon>Candidatus Fermentithermobacillales</taxon>
        <taxon>Candidatus Fermentithermobacillaceae</taxon>
        <taxon>Candidatus Fermentithermobacillus</taxon>
    </lineage>
</organism>
<evidence type="ECO:0000259" key="1">
    <source>
        <dbReference type="Pfam" id="PF01966"/>
    </source>
</evidence>
<feature type="domain" description="HD" evidence="1">
    <location>
        <begin position="57"/>
        <end position="123"/>
    </location>
</feature>
<protein>
    <submittedName>
        <fullName evidence="2">HD domain-containing protein</fullName>
    </submittedName>
</protein>
<dbReference type="AlphaFoldDB" id="A0AAT9LEC9"/>
<dbReference type="InterPro" id="IPR050135">
    <property type="entry name" value="dGTPase-like"/>
</dbReference>
<proteinExistence type="predicted"/>
<reference evidence="2" key="2">
    <citation type="journal article" date="2023" name="Biology">
        <title>Prokaryotic Life Associated with Coal-Fire Gas Vents Revealed by Metagenomics.</title>
        <authorList>
            <person name="Kadnikov V.V."/>
            <person name="Mardanov A.V."/>
            <person name="Beletsky A.V."/>
            <person name="Karnachuk O.V."/>
            <person name="Ravin N.V."/>
        </authorList>
    </citation>
    <scope>NUCLEOTIDE SEQUENCE</scope>
    <source>
        <strain evidence="2">Bu02</strain>
    </source>
</reference>
<dbReference type="GO" id="GO:0006203">
    <property type="term" value="P:dGTP catabolic process"/>
    <property type="evidence" value="ECO:0007669"/>
    <property type="project" value="TreeGrafter"/>
</dbReference>
<dbReference type="GO" id="GO:0008832">
    <property type="term" value="F:dGTPase activity"/>
    <property type="evidence" value="ECO:0007669"/>
    <property type="project" value="TreeGrafter"/>
</dbReference>